<gene>
    <name evidence="1" type="ORF">ACAOBT_LOCUS42</name>
</gene>
<keyword evidence="2" id="KW-1185">Reference proteome</keyword>
<accession>A0A9P0NTL4</accession>
<proteinExistence type="predicted"/>
<organism evidence="1 2">
    <name type="scientific">Acanthoscelides obtectus</name>
    <name type="common">Bean weevil</name>
    <name type="synonym">Bruchus obtectus</name>
    <dbReference type="NCBI Taxonomy" id="200917"/>
    <lineage>
        <taxon>Eukaryota</taxon>
        <taxon>Metazoa</taxon>
        <taxon>Ecdysozoa</taxon>
        <taxon>Arthropoda</taxon>
        <taxon>Hexapoda</taxon>
        <taxon>Insecta</taxon>
        <taxon>Pterygota</taxon>
        <taxon>Neoptera</taxon>
        <taxon>Endopterygota</taxon>
        <taxon>Coleoptera</taxon>
        <taxon>Polyphaga</taxon>
        <taxon>Cucujiformia</taxon>
        <taxon>Chrysomeloidea</taxon>
        <taxon>Chrysomelidae</taxon>
        <taxon>Bruchinae</taxon>
        <taxon>Bruchini</taxon>
        <taxon>Acanthoscelides</taxon>
    </lineage>
</organism>
<name>A0A9P0NTL4_ACAOB</name>
<sequence>MKHCKYKCSVTFRLRLWSVHKQKGFWRLLAKMMNRIMFILRKKSGLCRYPLFQVTIFVIVNSENILKTTLMSYQKLMQ</sequence>
<protein>
    <submittedName>
        <fullName evidence="1">Uncharacterized protein</fullName>
    </submittedName>
</protein>
<evidence type="ECO:0000313" key="1">
    <source>
        <dbReference type="EMBL" id="CAH1953446.1"/>
    </source>
</evidence>
<reference evidence="1" key="1">
    <citation type="submission" date="2022-03" db="EMBL/GenBank/DDBJ databases">
        <authorList>
            <person name="Sayadi A."/>
        </authorList>
    </citation>
    <scope>NUCLEOTIDE SEQUENCE</scope>
</reference>
<dbReference type="Proteomes" id="UP001152888">
    <property type="component" value="Unassembled WGS sequence"/>
</dbReference>
<dbReference type="EMBL" id="CAKOFQ010006651">
    <property type="protein sequence ID" value="CAH1953446.1"/>
    <property type="molecule type" value="Genomic_DNA"/>
</dbReference>
<comment type="caution">
    <text evidence="1">The sequence shown here is derived from an EMBL/GenBank/DDBJ whole genome shotgun (WGS) entry which is preliminary data.</text>
</comment>
<dbReference type="AlphaFoldDB" id="A0A9P0NTL4"/>
<evidence type="ECO:0000313" key="2">
    <source>
        <dbReference type="Proteomes" id="UP001152888"/>
    </source>
</evidence>